<keyword evidence="10 14" id="KW-0446">Lipid-binding</keyword>
<comment type="function">
    <text evidence="13 14">F(1)F(0) ATP synthase produces ATP from ADP in the presence of a proton or sodium gradient. F-type ATPases consist of two structural domains, F(1) containing the extramembraneous catalytic core and F(0) containing the membrane proton channel, linked together by a central stalk and a peripheral stalk. During catalysis, ATP synthesis in the catalytic domain of F(1) is coupled via a rotary mechanism of the central stalk subunits to proton translocation.</text>
</comment>
<dbReference type="GO" id="GO:0045259">
    <property type="term" value="C:proton-transporting ATP synthase complex"/>
    <property type="evidence" value="ECO:0007669"/>
    <property type="project" value="UniProtKB-KW"/>
</dbReference>
<dbReference type="EMBL" id="BIXY01000041">
    <property type="protein sequence ID" value="GCF09363.1"/>
    <property type="molecule type" value="Genomic_DNA"/>
</dbReference>
<feature type="transmembrane region" description="Helical" evidence="14">
    <location>
        <begin position="46"/>
        <end position="67"/>
    </location>
</feature>
<evidence type="ECO:0000256" key="10">
    <source>
        <dbReference type="ARBA" id="ARBA00023121"/>
    </source>
</evidence>
<keyword evidence="17" id="KW-1185">Reference proteome</keyword>
<dbReference type="GO" id="GO:0005886">
    <property type="term" value="C:plasma membrane"/>
    <property type="evidence" value="ECO:0007669"/>
    <property type="project" value="UniProtKB-SubCell"/>
</dbReference>
<dbReference type="AlphaFoldDB" id="A0A5A5TE57"/>
<evidence type="ECO:0000259" key="15">
    <source>
        <dbReference type="Pfam" id="PF00137"/>
    </source>
</evidence>
<evidence type="ECO:0000256" key="1">
    <source>
        <dbReference type="ARBA" id="ARBA00004651"/>
    </source>
</evidence>
<evidence type="ECO:0000313" key="17">
    <source>
        <dbReference type="Proteomes" id="UP000322530"/>
    </source>
</evidence>
<dbReference type="PROSITE" id="PS00605">
    <property type="entry name" value="ATPASE_C"/>
    <property type="match status" value="1"/>
</dbReference>
<dbReference type="PRINTS" id="PR00124">
    <property type="entry name" value="ATPASEC"/>
</dbReference>
<comment type="caution">
    <text evidence="16">The sequence shown here is derived from an EMBL/GenBank/DDBJ whole genome shotgun (WGS) entry which is preliminary data.</text>
</comment>
<dbReference type="FunFam" id="1.20.20.10:FF:000002">
    <property type="entry name" value="ATP synthase subunit c"/>
    <property type="match status" value="1"/>
</dbReference>
<evidence type="ECO:0000256" key="5">
    <source>
        <dbReference type="ARBA" id="ARBA00022547"/>
    </source>
</evidence>
<evidence type="ECO:0000256" key="7">
    <source>
        <dbReference type="ARBA" id="ARBA00022781"/>
    </source>
</evidence>
<dbReference type="InterPro" id="IPR005953">
    <property type="entry name" value="ATP_synth_csu_bac/chlpt"/>
</dbReference>
<keyword evidence="11 14" id="KW-0472">Membrane</keyword>
<evidence type="ECO:0000256" key="11">
    <source>
        <dbReference type="ARBA" id="ARBA00023136"/>
    </source>
</evidence>
<evidence type="ECO:0000256" key="6">
    <source>
        <dbReference type="ARBA" id="ARBA00022692"/>
    </source>
</evidence>
<feature type="site" description="Reversibly protonated during proton transport" evidence="14">
    <location>
        <position position="54"/>
    </location>
</feature>
<gene>
    <name evidence="14" type="primary">atpE</name>
    <name evidence="16" type="ORF">KDI_29270</name>
</gene>
<keyword evidence="6 14" id="KW-0812">Transmembrane</keyword>
<comment type="subcellular location">
    <subcellularLocation>
        <location evidence="1 14">Cell membrane</location>
        <topology evidence="1 14">Multi-pass membrane protein</topology>
    </subcellularLocation>
</comment>
<dbReference type="RefSeq" id="WP_149402303.1">
    <property type="nucleotide sequence ID" value="NZ_BIXY01000041.1"/>
</dbReference>
<keyword evidence="5 14" id="KW-0138">CF(0)</keyword>
<dbReference type="Gene3D" id="1.20.20.10">
    <property type="entry name" value="F1F0 ATP synthase subunit C"/>
    <property type="match status" value="1"/>
</dbReference>
<proteinExistence type="inferred from homology"/>
<organism evidence="16 17">
    <name type="scientific">Dictyobacter arantiisoli</name>
    <dbReference type="NCBI Taxonomy" id="2014874"/>
    <lineage>
        <taxon>Bacteria</taxon>
        <taxon>Bacillati</taxon>
        <taxon>Chloroflexota</taxon>
        <taxon>Ktedonobacteria</taxon>
        <taxon>Ktedonobacterales</taxon>
        <taxon>Dictyobacteraceae</taxon>
        <taxon>Dictyobacter</taxon>
    </lineage>
</organism>
<sequence length="70" mass="7069">MQQLAAALAIGIGAIGPGLAIGILAAKAMEAIGRNPEAAPVIQTNMILAIVFAEAIAIYALVVALLIKFI</sequence>
<dbReference type="CDD" id="cd18121">
    <property type="entry name" value="ATP-synt_Fo_c"/>
    <property type="match status" value="1"/>
</dbReference>
<evidence type="ECO:0000256" key="2">
    <source>
        <dbReference type="ARBA" id="ARBA00006704"/>
    </source>
</evidence>
<dbReference type="InterPro" id="IPR000454">
    <property type="entry name" value="ATP_synth_F0_csu"/>
</dbReference>
<dbReference type="InterPro" id="IPR020537">
    <property type="entry name" value="ATP_synth_F0_csu_DDCD_BS"/>
</dbReference>
<reference evidence="16 17" key="1">
    <citation type="submission" date="2019-01" db="EMBL/GenBank/DDBJ databases">
        <title>Draft genome sequence of Dictyobacter sp. Uno17.</title>
        <authorList>
            <person name="Wang C.M."/>
            <person name="Zheng Y."/>
            <person name="Sakai Y."/>
            <person name="Abe K."/>
            <person name="Yokota A."/>
            <person name="Yabe S."/>
        </authorList>
    </citation>
    <scope>NUCLEOTIDE SEQUENCE [LARGE SCALE GENOMIC DNA]</scope>
    <source>
        <strain evidence="16 17">Uno17</strain>
    </source>
</reference>
<evidence type="ECO:0000256" key="3">
    <source>
        <dbReference type="ARBA" id="ARBA00022448"/>
    </source>
</evidence>
<dbReference type="SUPFAM" id="SSF81333">
    <property type="entry name" value="F1F0 ATP synthase subunit C"/>
    <property type="match status" value="1"/>
</dbReference>
<dbReference type="GO" id="GO:0033177">
    <property type="term" value="C:proton-transporting two-sector ATPase complex, proton-transporting domain"/>
    <property type="evidence" value="ECO:0007669"/>
    <property type="project" value="InterPro"/>
</dbReference>
<accession>A0A5A5TE57</accession>
<keyword evidence="9 14" id="KW-0406">Ion transport</keyword>
<evidence type="ECO:0000256" key="13">
    <source>
        <dbReference type="ARBA" id="ARBA00025198"/>
    </source>
</evidence>
<evidence type="ECO:0000256" key="4">
    <source>
        <dbReference type="ARBA" id="ARBA00022475"/>
    </source>
</evidence>
<keyword evidence="4 14" id="KW-1003">Cell membrane</keyword>
<dbReference type="GO" id="GO:0046933">
    <property type="term" value="F:proton-transporting ATP synthase activity, rotational mechanism"/>
    <property type="evidence" value="ECO:0007669"/>
    <property type="project" value="UniProtKB-UniRule"/>
</dbReference>
<dbReference type="Proteomes" id="UP000322530">
    <property type="component" value="Unassembled WGS sequence"/>
</dbReference>
<dbReference type="InterPro" id="IPR035921">
    <property type="entry name" value="F/V-ATP_Csub_sf"/>
</dbReference>
<name>A0A5A5TE57_9CHLR</name>
<protein>
    <recommendedName>
        <fullName evidence="14">ATP synthase subunit c</fullName>
    </recommendedName>
    <alternativeName>
        <fullName evidence="14">ATP synthase F(0) sector subunit c</fullName>
    </alternativeName>
    <alternativeName>
        <fullName evidence="14">F-type ATPase subunit c</fullName>
        <shortName evidence="14">F-ATPase subunit c</shortName>
    </alternativeName>
    <alternativeName>
        <fullName evidence="14">Lipid-binding protein</fullName>
    </alternativeName>
</protein>
<keyword evidence="8 14" id="KW-1133">Transmembrane helix</keyword>
<keyword evidence="12 14" id="KW-0066">ATP synthesis</keyword>
<evidence type="ECO:0000256" key="8">
    <source>
        <dbReference type="ARBA" id="ARBA00022989"/>
    </source>
</evidence>
<dbReference type="Pfam" id="PF00137">
    <property type="entry name" value="ATP-synt_C"/>
    <property type="match status" value="1"/>
</dbReference>
<comment type="function">
    <text evidence="14">Key component of the F(0) channel; it plays a direct role in translocation across the membrane. A homomeric c-ring of between 10-14 subunits forms the central stalk rotor element with the F(1) delta and epsilon subunits.</text>
</comment>
<dbReference type="GO" id="GO:0008289">
    <property type="term" value="F:lipid binding"/>
    <property type="evidence" value="ECO:0007669"/>
    <property type="project" value="UniProtKB-KW"/>
</dbReference>
<comment type="caution">
    <text evidence="14">Lacks conserved residue(s) required for the propagation of feature annotation.</text>
</comment>
<dbReference type="InterPro" id="IPR002379">
    <property type="entry name" value="ATPase_proteolipid_c-like_dom"/>
</dbReference>
<keyword evidence="7 14" id="KW-0375">Hydrogen ion transport</keyword>
<evidence type="ECO:0000256" key="14">
    <source>
        <dbReference type="HAMAP-Rule" id="MF_01396"/>
    </source>
</evidence>
<feature type="domain" description="V-ATPase proteolipid subunit C-like" evidence="15">
    <location>
        <begin position="4"/>
        <end position="67"/>
    </location>
</feature>
<dbReference type="NCBIfam" id="TIGR01260">
    <property type="entry name" value="ATP_synt_c"/>
    <property type="match status" value="1"/>
</dbReference>
<evidence type="ECO:0000256" key="12">
    <source>
        <dbReference type="ARBA" id="ARBA00023310"/>
    </source>
</evidence>
<evidence type="ECO:0000256" key="9">
    <source>
        <dbReference type="ARBA" id="ARBA00023065"/>
    </source>
</evidence>
<dbReference type="HAMAP" id="MF_01396">
    <property type="entry name" value="ATP_synth_c_bact"/>
    <property type="match status" value="1"/>
</dbReference>
<evidence type="ECO:0000313" key="16">
    <source>
        <dbReference type="EMBL" id="GCF09363.1"/>
    </source>
</evidence>
<dbReference type="InterPro" id="IPR038662">
    <property type="entry name" value="ATP_synth_F0_csu_sf"/>
</dbReference>
<keyword evidence="3 14" id="KW-0813">Transport</keyword>
<comment type="similarity">
    <text evidence="2 14">Belongs to the ATPase C chain family.</text>
</comment>